<feature type="transmembrane region" description="Helical" evidence="1">
    <location>
        <begin position="166"/>
        <end position="187"/>
    </location>
</feature>
<proteinExistence type="predicted"/>
<feature type="transmembrane region" description="Helical" evidence="1">
    <location>
        <begin position="137"/>
        <end position="154"/>
    </location>
</feature>
<reference evidence="3" key="1">
    <citation type="journal article" date="2019" name="Int. J. Syst. Evol. Microbiol.">
        <title>The Global Catalogue of Microorganisms (GCM) 10K type strain sequencing project: providing services to taxonomists for standard genome sequencing and annotation.</title>
        <authorList>
            <consortium name="The Broad Institute Genomics Platform"/>
            <consortium name="The Broad Institute Genome Sequencing Center for Infectious Disease"/>
            <person name="Wu L."/>
            <person name="Ma J."/>
        </authorList>
    </citation>
    <scope>NUCLEOTIDE SEQUENCE [LARGE SCALE GENOMIC DNA]</scope>
    <source>
        <strain evidence="3">CCM 8937</strain>
    </source>
</reference>
<name>A0ABW4BJT9_9LACO</name>
<dbReference type="InterPro" id="IPR012507">
    <property type="entry name" value="YibE_F"/>
</dbReference>
<keyword evidence="1" id="KW-0472">Membrane</keyword>
<dbReference type="PANTHER" id="PTHR41771">
    <property type="entry name" value="MEMBRANE PROTEIN-RELATED"/>
    <property type="match status" value="1"/>
</dbReference>
<feature type="transmembrane region" description="Helical" evidence="1">
    <location>
        <begin position="193"/>
        <end position="215"/>
    </location>
</feature>
<keyword evidence="3" id="KW-1185">Reference proteome</keyword>
<dbReference type="RefSeq" id="WP_225420252.1">
    <property type="nucleotide sequence ID" value="NZ_JBHTOH010000011.1"/>
</dbReference>
<protein>
    <submittedName>
        <fullName evidence="2">YibE/F family protein</fullName>
    </submittedName>
</protein>
<feature type="transmembrane region" description="Helical" evidence="1">
    <location>
        <begin position="6"/>
        <end position="24"/>
    </location>
</feature>
<gene>
    <name evidence="2" type="ORF">ACFQ4R_00935</name>
</gene>
<organism evidence="2 3">
    <name type="scientific">Lapidilactobacillus gannanensis</name>
    <dbReference type="NCBI Taxonomy" id="2486002"/>
    <lineage>
        <taxon>Bacteria</taxon>
        <taxon>Bacillati</taxon>
        <taxon>Bacillota</taxon>
        <taxon>Bacilli</taxon>
        <taxon>Lactobacillales</taxon>
        <taxon>Lactobacillaceae</taxon>
        <taxon>Lapidilactobacillus</taxon>
    </lineage>
</organism>
<sequence length="359" mass="40082">MHKKTLSLVIIALLGLIATITVYFRTDYAETLAVITQIKTSAPVSEKDQYDNRDQQLTQTGTLKLLNTKKSGQTFAFTNNYDRSQLVNQHFYKHQRVFVQVTDQKATIDNAKRDWVLVLAGTILFLLIVQVLNQKSYLVILSLLFNMIIFGMTIRLDIWRNGTNPILIYSLAAIIFAVGSFLIFQGWHLKMAVMLLSTISALLLAFTLSYGIMALTKEKGITYMAVAYATQSPRSLFLGQTLLGVLGAVMDESTDIVTSLNELLEQQPTVSAQQLWQSGLAIGREIMGPLINVLFLIFMADALPMTILYLRDNNAINYTFTYTLSLGVIQSLISAIGIVLTVPIATLTSLILRRKQVQL</sequence>
<evidence type="ECO:0000256" key="1">
    <source>
        <dbReference type="SAM" id="Phobius"/>
    </source>
</evidence>
<dbReference type="Pfam" id="PF07907">
    <property type="entry name" value="YibE_F"/>
    <property type="match status" value="1"/>
</dbReference>
<dbReference type="PANTHER" id="PTHR41771:SF1">
    <property type="entry name" value="MEMBRANE PROTEIN"/>
    <property type="match status" value="1"/>
</dbReference>
<feature type="transmembrane region" description="Helical" evidence="1">
    <location>
        <begin position="322"/>
        <end position="352"/>
    </location>
</feature>
<comment type="caution">
    <text evidence="2">The sequence shown here is derived from an EMBL/GenBank/DDBJ whole genome shotgun (WGS) entry which is preliminary data.</text>
</comment>
<evidence type="ECO:0000313" key="2">
    <source>
        <dbReference type="EMBL" id="MFD1410194.1"/>
    </source>
</evidence>
<evidence type="ECO:0000313" key="3">
    <source>
        <dbReference type="Proteomes" id="UP001597191"/>
    </source>
</evidence>
<accession>A0ABW4BJT9</accession>
<feature type="transmembrane region" description="Helical" evidence="1">
    <location>
        <begin position="290"/>
        <end position="310"/>
    </location>
</feature>
<keyword evidence="1" id="KW-0812">Transmembrane</keyword>
<feature type="transmembrane region" description="Helical" evidence="1">
    <location>
        <begin position="115"/>
        <end position="131"/>
    </location>
</feature>
<dbReference type="Proteomes" id="UP001597191">
    <property type="component" value="Unassembled WGS sequence"/>
</dbReference>
<keyword evidence="1" id="KW-1133">Transmembrane helix</keyword>
<dbReference type="EMBL" id="JBHTOH010000011">
    <property type="protein sequence ID" value="MFD1410194.1"/>
    <property type="molecule type" value="Genomic_DNA"/>
</dbReference>